<dbReference type="EMBL" id="QKRX01000003">
    <property type="protein sequence ID" value="RAU18769.1"/>
    <property type="molecule type" value="Genomic_DNA"/>
</dbReference>
<dbReference type="InterPro" id="IPR028098">
    <property type="entry name" value="Glyco_trans_4-like_N"/>
</dbReference>
<evidence type="ECO:0000313" key="4">
    <source>
        <dbReference type="Proteomes" id="UP000250744"/>
    </source>
</evidence>
<dbReference type="GO" id="GO:1901135">
    <property type="term" value="P:carbohydrate derivative metabolic process"/>
    <property type="evidence" value="ECO:0007669"/>
    <property type="project" value="UniProtKB-ARBA"/>
</dbReference>
<gene>
    <name evidence="3" type="ORF">DN062_04605</name>
</gene>
<dbReference type="CDD" id="cd03819">
    <property type="entry name" value="GT4_WavL-like"/>
    <property type="match status" value="1"/>
</dbReference>
<dbReference type="PANTHER" id="PTHR12526:SF638">
    <property type="entry name" value="SPORE COAT PROTEIN SA"/>
    <property type="match status" value="1"/>
</dbReference>
<dbReference type="SUPFAM" id="SSF53756">
    <property type="entry name" value="UDP-Glycosyltransferase/glycogen phosphorylase"/>
    <property type="match status" value="1"/>
</dbReference>
<accession>A0A364NNU4</accession>
<reference evidence="3 4" key="1">
    <citation type="submission" date="2018-06" db="EMBL/GenBank/DDBJ databases">
        <title>Nitrincola tibetense sp. nov., isolated from Lake XuguoCo on Tibetan Plateau.</title>
        <authorList>
            <person name="Xing P."/>
        </authorList>
    </citation>
    <scope>NUCLEOTIDE SEQUENCE [LARGE SCALE GENOMIC DNA]</scope>
    <source>
        <strain evidence="4">xg18</strain>
    </source>
</reference>
<evidence type="ECO:0000313" key="3">
    <source>
        <dbReference type="EMBL" id="RAU18769.1"/>
    </source>
</evidence>
<evidence type="ECO:0000259" key="1">
    <source>
        <dbReference type="Pfam" id="PF00534"/>
    </source>
</evidence>
<dbReference type="GO" id="GO:0016757">
    <property type="term" value="F:glycosyltransferase activity"/>
    <property type="evidence" value="ECO:0007669"/>
    <property type="project" value="InterPro"/>
</dbReference>
<comment type="caution">
    <text evidence="3">The sequence shown here is derived from an EMBL/GenBank/DDBJ whole genome shotgun (WGS) entry which is preliminary data.</text>
</comment>
<evidence type="ECO:0000259" key="2">
    <source>
        <dbReference type="Pfam" id="PF13439"/>
    </source>
</evidence>
<sequence>MKVVQILPDLHGGGVERGTLEIAAGLVHAGHESIVISAGGRMVPQLEAEGSRHVMWKLGRKSLLTLRHVFKLRQWLLAERPDILHLRSRLPAWVAWLAWKSLPISSRPKLVTTVHGLYSVSAYSEVMCKGERVIAVSNTVRDYIRQNYPKTDVSKVRLVYRGIDPAEFPAGYQPSAQWREEWQNAYPQLIGQKVLTLPGRLTRLKGHHDFIQLIKHLSDAGVPVCGLIVGGEDPKRQSYATELYQRVKEEGLSDNVLFTGNRSDIRDIYAVSDAVLSLSTKPESFGRTVIEALSVGTPVVGYDHGGVGEMLSIYFPEGLCPMSDPNALRERVVQVLSCQLSLDTPLPLKADMVAQTLAVYEELLMLSDAKVNSH</sequence>
<dbReference type="PANTHER" id="PTHR12526">
    <property type="entry name" value="GLYCOSYLTRANSFERASE"/>
    <property type="match status" value="1"/>
</dbReference>
<dbReference type="Gene3D" id="3.40.50.2000">
    <property type="entry name" value="Glycogen Phosphorylase B"/>
    <property type="match status" value="2"/>
</dbReference>
<keyword evidence="4" id="KW-1185">Reference proteome</keyword>
<organism evidence="3 4">
    <name type="scientific">Nitrincola tibetensis</name>
    <dbReference type="NCBI Taxonomy" id="2219697"/>
    <lineage>
        <taxon>Bacteria</taxon>
        <taxon>Pseudomonadati</taxon>
        <taxon>Pseudomonadota</taxon>
        <taxon>Gammaproteobacteria</taxon>
        <taxon>Oceanospirillales</taxon>
        <taxon>Oceanospirillaceae</taxon>
        <taxon>Nitrincola</taxon>
    </lineage>
</organism>
<dbReference type="Pfam" id="PF00534">
    <property type="entry name" value="Glycos_transf_1"/>
    <property type="match status" value="1"/>
</dbReference>
<dbReference type="OrthoDB" id="8523124at2"/>
<dbReference type="Pfam" id="PF13439">
    <property type="entry name" value="Glyco_transf_4"/>
    <property type="match status" value="1"/>
</dbReference>
<feature type="domain" description="Glycosyltransferase subfamily 4-like N-terminal" evidence="2">
    <location>
        <begin position="13"/>
        <end position="166"/>
    </location>
</feature>
<feature type="domain" description="Glycosyl transferase family 1" evidence="1">
    <location>
        <begin position="184"/>
        <end position="339"/>
    </location>
</feature>
<name>A0A364NNU4_9GAMM</name>
<dbReference type="AlphaFoldDB" id="A0A364NNU4"/>
<keyword evidence="3" id="KW-0808">Transferase</keyword>
<dbReference type="Proteomes" id="UP000250744">
    <property type="component" value="Unassembled WGS sequence"/>
</dbReference>
<proteinExistence type="predicted"/>
<dbReference type="InterPro" id="IPR001296">
    <property type="entry name" value="Glyco_trans_1"/>
</dbReference>
<dbReference type="RefSeq" id="WP_112158003.1">
    <property type="nucleotide sequence ID" value="NZ_QKRX01000003.1"/>
</dbReference>
<protein>
    <submittedName>
        <fullName evidence="3">Glycosyl transferase</fullName>
    </submittedName>
</protein>